<dbReference type="PANTHER" id="PTHR42736:SF1">
    <property type="entry name" value="PROTEIN-GLUTAMINE GAMMA-GLUTAMYLTRANSFERASE"/>
    <property type="match status" value="1"/>
</dbReference>
<dbReference type="Gene3D" id="3.10.620.30">
    <property type="match status" value="1"/>
</dbReference>
<dbReference type="OrthoDB" id="9804023at2"/>
<feature type="transmembrane region" description="Helical" evidence="2">
    <location>
        <begin position="26"/>
        <end position="46"/>
    </location>
</feature>
<evidence type="ECO:0000313" key="5">
    <source>
        <dbReference type="Proteomes" id="UP000001918"/>
    </source>
</evidence>
<dbReference type="KEGG" id="tcu:Tcur_3572"/>
<dbReference type="eggNOG" id="COG1305">
    <property type="taxonomic scope" value="Bacteria"/>
</dbReference>
<name>D1ABT4_THECD</name>
<feature type="domain" description="Transglutaminase-like" evidence="3">
    <location>
        <begin position="764"/>
        <end position="833"/>
    </location>
</feature>
<dbReference type="Pfam" id="PF01841">
    <property type="entry name" value="Transglut_core"/>
    <property type="match status" value="1"/>
</dbReference>
<accession>D1ABT4</accession>
<dbReference type="PANTHER" id="PTHR42736">
    <property type="entry name" value="PROTEIN-GLUTAMINE GAMMA-GLUTAMYLTRANSFERASE"/>
    <property type="match status" value="1"/>
</dbReference>
<feature type="compositionally biased region" description="Basic residues" evidence="1">
    <location>
        <begin position="207"/>
        <end position="216"/>
    </location>
</feature>
<dbReference type="SMART" id="SM00460">
    <property type="entry name" value="TGc"/>
    <property type="match status" value="1"/>
</dbReference>
<feature type="transmembrane region" description="Helical" evidence="2">
    <location>
        <begin position="337"/>
        <end position="354"/>
    </location>
</feature>
<dbReference type="InterPro" id="IPR052901">
    <property type="entry name" value="Bact_TGase-like"/>
</dbReference>
<dbReference type="STRING" id="471852.Tcur_3572"/>
<feature type="compositionally biased region" description="Basic residues" evidence="1">
    <location>
        <begin position="224"/>
        <end position="239"/>
    </location>
</feature>
<gene>
    <name evidence="4" type="ordered locus">Tcur_3572</name>
</gene>
<feature type="region of interest" description="Disordered" evidence="1">
    <location>
        <begin position="198"/>
        <end position="301"/>
    </location>
</feature>
<dbReference type="HOGENOM" id="CLU_303245_0_0_11"/>
<keyword evidence="2" id="KW-0812">Transmembrane</keyword>
<feature type="region of interest" description="Disordered" evidence="1">
    <location>
        <begin position="145"/>
        <end position="172"/>
    </location>
</feature>
<feature type="transmembrane region" description="Helical" evidence="2">
    <location>
        <begin position="312"/>
        <end position="331"/>
    </location>
</feature>
<evidence type="ECO:0000259" key="3">
    <source>
        <dbReference type="SMART" id="SM00460"/>
    </source>
</evidence>
<dbReference type="AlphaFoldDB" id="D1ABT4"/>
<feature type="transmembrane region" description="Helical" evidence="2">
    <location>
        <begin position="447"/>
        <end position="463"/>
    </location>
</feature>
<evidence type="ECO:0000313" key="4">
    <source>
        <dbReference type="EMBL" id="ACY99107.1"/>
    </source>
</evidence>
<dbReference type="InterPro" id="IPR038765">
    <property type="entry name" value="Papain-like_cys_pep_sf"/>
</dbReference>
<keyword evidence="2" id="KW-1133">Transmembrane helix</keyword>
<dbReference type="RefSeq" id="WP_012853891.1">
    <property type="nucleotide sequence ID" value="NC_013510.1"/>
</dbReference>
<dbReference type="InterPro" id="IPR002931">
    <property type="entry name" value="Transglutaminase-like"/>
</dbReference>
<sequence>MRALIWLSCAGALALAAGALPSLALFALAVGMVIMVLWAAVTVLAARSRLNATRLIAEREIGEDRPLRMRLDLGLPERLPVRVQVRITRRAWAELEPAGGVVEVPIGRRGAYRIQPTRLRISDALGIFRLTVEVGEREKVLVLPVPDGGGQPAPAPGRAVEHTEPDGLRPYVPGTPVSRIHWLSLARGMELHERRMGPAAVRAAAGGRRHPRRRRGGGGLGGPGRRRAGAHPVQVRRVRGAAARGERRDAGRGRRVLAGAASPPGPAGGRRPARPSAGWRHRRPLPAGPDGGSAAAAAAGRGAAARREGTAAMIRAAGLLAAAAAAMGAWSALLGTAVLWGCLVAAVAAAVVAWGRTATRAVGALLLLWPPMALLAGGVQPDMLWPRRWPQLLLSLSDGLQRLSSLGPGRAAGDPWPAAVWLLLVGLLWLSAAGLSVTAPRSRPRQALSLALVALPWVIAVALRQSDEVSWQGAAMVLAVPLWLAPPGGRAARPMVALGTAAALGAAALAHTLGPRGQWLAIDDLIDREPQFTTLDTTQTYGPLYGRRTGAAMLEISSPRPALWRMQVLERIGWRGWETGGLPDEDLPEPAARPVEIEVRVRGLRNDMVVSPGRIISLQADGRVDSGAGESWRITPAPDAGDVYRVRAAVVTADPATLRTVPWPNSDPRLEEYTRVRERRPGGMWMGGRQGEFGPYADPGFGGHGYLGYSLYDEVAVMARAVTAGARNQFEVVERVQRYLTEGGRFRYDTDVERTSRVPLVDFLLRTRTGYCQHFAGAAALLLRLAGVPARVVAGFATGLEQNGRYVVRDADAHAWIEVYFSGVGWVPFNPTPADADAVVDPSLDPFAPPAAGGGRQGPVLLPAVLLGLVPAVVLLVTVRRRGPGASGLRGGRADRLLERLAGHGGEPVTPGTTWGGLRVRLARLGPNIAAVAAELERARYAPGPRAPVRRLGLRIVRALVADLGPLRAARVLVAAVVRTGP</sequence>
<feature type="compositionally biased region" description="Low complexity" evidence="1">
    <location>
        <begin position="292"/>
        <end position="301"/>
    </location>
</feature>
<evidence type="ECO:0000256" key="2">
    <source>
        <dbReference type="SAM" id="Phobius"/>
    </source>
</evidence>
<dbReference type="Proteomes" id="UP000001918">
    <property type="component" value="Chromosome"/>
</dbReference>
<keyword evidence="2" id="KW-0472">Membrane</keyword>
<protein>
    <submittedName>
        <fullName evidence="4">Transglutaminase domain protein</fullName>
    </submittedName>
</protein>
<proteinExistence type="predicted"/>
<keyword evidence="5" id="KW-1185">Reference proteome</keyword>
<dbReference type="SUPFAM" id="SSF54001">
    <property type="entry name" value="Cysteine proteinases"/>
    <property type="match status" value="1"/>
</dbReference>
<reference evidence="4 5" key="1">
    <citation type="journal article" date="2011" name="Stand. Genomic Sci.">
        <title>Complete genome sequence of Thermomonospora curvata type strain (B9).</title>
        <authorList>
            <person name="Chertkov O."/>
            <person name="Sikorski J."/>
            <person name="Nolan M."/>
            <person name="Lapidus A."/>
            <person name="Lucas S."/>
            <person name="Del Rio T.G."/>
            <person name="Tice H."/>
            <person name="Cheng J.F."/>
            <person name="Goodwin L."/>
            <person name="Pitluck S."/>
            <person name="Liolios K."/>
            <person name="Ivanova N."/>
            <person name="Mavromatis K."/>
            <person name="Mikhailova N."/>
            <person name="Ovchinnikova G."/>
            <person name="Pati A."/>
            <person name="Chen A."/>
            <person name="Palaniappan K."/>
            <person name="Djao O.D."/>
            <person name="Land M."/>
            <person name="Hauser L."/>
            <person name="Chang Y.J."/>
            <person name="Jeffries C.D."/>
            <person name="Brettin T."/>
            <person name="Han C."/>
            <person name="Detter J.C."/>
            <person name="Rohde M."/>
            <person name="Goker M."/>
            <person name="Woyke T."/>
            <person name="Bristow J."/>
            <person name="Eisen J.A."/>
            <person name="Markowitz V."/>
            <person name="Hugenholtz P."/>
            <person name="Klenk H.P."/>
            <person name="Kyrpides N.C."/>
        </authorList>
    </citation>
    <scope>NUCLEOTIDE SEQUENCE [LARGE SCALE GENOMIC DNA]</scope>
    <source>
        <strain evidence="5">ATCC 19995 / DSM 43183 / JCM 3096 / KCTC 9072 / NBRC 15933 / NCIMB 10081 / Henssen B9</strain>
    </source>
</reference>
<feature type="transmembrane region" description="Helical" evidence="2">
    <location>
        <begin position="416"/>
        <end position="435"/>
    </location>
</feature>
<feature type="transmembrane region" description="Helical" evidence="2">
    <location>
        <begin position="361"/>
        <end position="379"/>
    </location>
</feature>
<evidence type="ECO:0000256" key="1">
    <source>
        <dbReference type="SAM" id="MobiDB-lite"/>
    </source>
</evidence>
<organism evidence="4 5">
    <name type="scientific">Thermomonospora curvata (strain ATCC 19995 / DSM 43183 / JCM 3096 / KCTC 9072 / NBRC 15933 / NCIMB 10081 / Henssen B9)</name>
    <dbReference type="NCBI Taxonomy" id="471852"/>
    <lineage>
        <taxon>Bacteria</taxon>
        <taxon>Bacillati</taxon>
        <taxon>Actinomycetota</taxon>
        <taxon>Actinomycetes</taxon>
        <taxon>Streptosporangiales</taxon>
        <taxon>Thermomonosporaceae</taxon>
        <taxon>Thermomonospora</taxon>
    </lineage>
</organism>
<dbReference type="EMBL" id="CP001738">
    <property type="protein sequence ID" value="ACY99107.1"/>
    <property type="molecule type" value="Genomic_DNA"/>
</dbReference>
<dbReference type="eggNOG" id="COG1721">
    <property type="taxonomic scope" value="Bacteria"/>
</dbReference>